<dbReference type="InterPro" id="IPR050482">
    <property type="entry name" value="Sensor_HK_TwoCompSys"/>
</dbReference>
<proteinExistence type="predicted"/>
<dbReference type="Proteomes" id="UP001157126">
    <property type="component" value="Unassembled WGS sequence"/>
</dbReference>
<feature type="transmembrane region" description="Helical" evidence="5">
    <location>
        <begin position="113"/>
        <end position="135"/>
    </location>
</feature>
<evidence type="ECO:0000313" key="8">
    <source>
        <dbReference type="Proteomes" id="UP001157126"/>
    </source>
</evidence>
<dbReference type="InterPro" id="IPR036890">
    <property type="entry name" value="HATPase_C_sf"/>
</dbReference>
<dbReference type="PANTHER" id="PTHR24421">
    <property type="entry name" value="NITRATE/NITRITE SENSOR PROTEIN NARX-RELATED"/>
    <property type="match status" value="1"/>
</dbReference>
<feature type="transmembrane region" description="Helical" evidence="5">
    <location>
        <begin position="81"/>
        <end position="107"/>
    </location>
</feature>
<name>A0ABQ6IW26_9MICO</name>
<reference evidence="8" key="1">
    <citation type="journal article" date="2019" name="Int. J. Syst. Evol. Microbiol.">
        <title>The Global Catalogue of Microorganisms (GCM) 10K type strain sequencing project: providing services to taxonomists for standard genome sequencing and annotation.</title>
        <authorList>
            <consortium name="The Broad Institute Genomics Platform"/>
            <consortium name="The Broad Institute Genome Sequencing Center for Infectious Disease"/>
            <person name="Wu L."/>
            <person name="Ma J."/>
        </authorList>
    </citation>
    <scope>NUCLEOTIDE SEQUENCE [LARGE SCALE GENOMIC DNA]</scope>
    <source>
        <strain evidence="8">NBRC 113072</strain>
    </source>
</reference>
<dbReference type="GO" id="GO:0016301">
    <property type="term" value="F:kinase activity"/>
    <property type="evidence" value="ECO:0007669"/>
    <property type="project" value="UniProtKB-KW"/>
</dbReference>
<evidence type="ECO:0000256" key="3">
    <source>
        <dbReference type="ARBA" id="ARBA00023012"/>
    </source>
</evidence>
<dbReference type="InterPro" id="IPR011712">
    <property type="entry name" value="Sig_transdc_His_kin_sub3_dim/P"/>
</dbReference>
<feature type="transmembrane region" description="Helical" evidence="5">
    <location>
        <begin position="21"/>
        <end position="43"/>
    </location>
</feature>
<keyword evidence="8" id="KW-1185">Reference proteome</keyword>
<evidence type="ECO:0000256" key="1">
    <source>
        <dbReference type="ARBA" id="ARBA00022679"/>
    </source>
</evidence>
<keyword evidence="4" id="KW-0175">Coiled coil</keyword>
<keyword evidence="1" id="KW-0808">Transferase</keyword>
<evidence type="ECO:0000256" key="4">
    <source>
        <dbReference type="SAM" id="Coils"/>
    </source>
</evidence>
<dbReference type="Gene3D" id="3.30.565.10">
    <property type="entry name" value="Histidine kinase-like ATPase, C-terminal domain"/>
    <property type="match status" value="1"/>
</dbReference>
<keyword evidence="3" id="KW-0902">Two-component regulatory system</keyword>
<gene>
    <name evidence="7" type="ORF">GCM10025883_29640</name>
</gene>
<dbReference type="InterPro" id="IPR003594">
    <property type="entry name" value="HATPase_dom"/>
</dbReference>
<feature type="domain" description="Histidine kinase/HSP90-like ATPase" evidence="6">
    <location>
        <begin position="312"/>
        <end position="401"/>
    </location>
</feature>
<dbReference type="PANTHER" id="PTHR24421:SF62">
    <property type="entry name" value="SENSORY TRANSDUCTION HISTIDINE KINASE"/>
    <property type="match status" value="1"/>
</dbReference>
<protein>
    <submittedName>
        <fullName evidence="7">Histidine kinase</fullName>
    </submittedName>
</protein>
<dbReference type="InterPro" id="IPR017205">
    <property type="entry name" value="Sig_transdc_His_kinase_ChrS"/>
</dbReference>
<feature type="transmembrane region" description="Helical" evidence="5">
    <location>
        <begin position="49"/>
        <end position="69"/>
    </location>
</feature>
<keyword evidence="5" id="KW-1133">Transmembrane helix</keyword>
<dbReference type="PIRSF" id="PIRSF037434">
    <property type="entry name" value="STHK_ChrS"/>
    <property type="match status" value="1"/>
</dbReference>
<evidence type="ECO:0000256" key="5">
    <source>
        <dbReference type="SAM" id="Phobius"/>
    </source>
</evidence>
<dbReference type="SMART" id="SM00387">
    <property type="entry name" value="HATPase_c"/>
    <property type="match status" value="1"/>
</dbReference>
<dbReference type="EMBL" id="BSUO01000001">
    <property type="protein sequence ID" value="GMA40919.1"/>
    <property type="molecule type" value="Genomic_DNA"/>
</dbReference>
<keyword evidence="2 7" id="KW-0418">Kinase</keyword>
<organism evidence="7 8">
    <name type="scientific">Mobilicoccus caccae</name>
    <dbReference type="NCBI Taxonomy" id="1859295"/>
    <lineage>
        <taxon>Bacteria</taxon>
        <taxon>Bacillati</taxon>
        <taxon>Actinomycetota</taxon>
        <taxon>Actinomycetes</taxon>
        <taxon>Micrococcales</taxon>
        <taxon>Dermatophilaceae</taxon>
        <taxon>Mobilicoccus</taxon>
    </lineage>
</organism>
<accession>A0ABQ6IW26</accession>
<feature type="transmembrane region" description="Helical" evidence="5">
    <location>
        <begin position="147"/>
        <end position="167"/>
    </location>
</feature>
<dbReference type="SUPFAM" id="SSF55874">
    <property type="entry name" value="ATPase domain of HSP90 chaperone/DNA topoisomerase II/histidine kinase"/>
    <property type="match status" value="1"/>
</dbReference>
<dbReference type="Pfam" id="PF07730">
    <property type="entry name" value="HisKA_3"/>
    <property type="match status" value="1"/>
</dbReference>
<dbReference type="Pfam" id="PF02518">
    <property type="entry name" value="HATPase_c"/>
    <property type="match status" value="1"/>
</dbReference>
<feature type="coiled-coil region" evidence="4">
    <location>
        <begin position="171"/>
        <end position="212"/>
    </location>
</feature>
<keyword evidence="5" id="KW-0472">Membrane</keyword>
<dbReference type="CDD" id="cd16917">
    <property type="entry name" value="HATPase_UhpB-NarQ-NarX-like"/>
    <property type="match status" value="1"/>
</dbReference>
<comment type="caution">
    <text evidence="7">The sequence shown here is derived from an EMBL/GenBank/DDBJ whole genome shotgun (WGS) entry which is preliminary data.</text>
</comment>
<sequence>MTHVVQSRTPGPRHAPSGPPLGRALAWTPYVLLALAFIGVAAVDTRPRGSVWFASVLGLTAVTVALRLWWGHRARSRRALVACFVLNLLLTLGLLTLSPLFGVYAFVGYLDAVAVFSGAAQPAALVAAASLNALAQSGGPQGALERPVLFALLLVVNGALAVFMVQVDGHRQRTVTRLEQALADLQEAERVNAELRDQVVRQARESGALEERQRISREIHDTVAQGLIALLRQIEAAAEATTVQDSRGHLGDADATARESLGEARRAVAALASPRLDETDLPGALRTLVAGWSASSGVTVEFEVVGRPVDGAHDADLLRVCQEALSNVARHARAARVDVTLAYLSGDIRLTVQDDGTGLPRPHREGCGLPGMRHRMSAAGGSLTLQTREGGGCVLTAAIPR</sequence>
<evidence type="ECO:0000313" key="7">
    <source>
        <dbReference type="EMBL" id="GMA40919.1"/>
    </source>
</evidence>
<keyword evidence="5" id="KW-0812">Transmembrane</keyword>
<evidence type="ECO:0000256" key="2">
    <source>
        <dbReference type="ARBA" id="ARBA00022777"/>
    </source>
</evidence>
<evidence type="ECO:0000259" key="6">
    <source>
        <dbReference type="SMART" id="SM00387"/>
    </source>
</evidence>
<dbReference type="RefSeq" id="WP_284304539.1">
    <property type="nucleotide sequence ID" value="NZ_BSUO01000001.1"/>
</dbReference>
<dbReference type="Gene3D" id="1.20.5.1930">
    <property type="match status" value="1"/>
</dbReference>